<gene>
    <name evidence="1" type="ORF">NDU88_001785</name>
</gene>
<dbReference type="EMBL" id="JANPWB010000011">
    <property type="protein sequence ID" value="KAJ1123314.1"/>
    <property type="molecule type" value="Genomic_DNA"/>
</dbReference>
<name>A0AAV7P6I0_PLEWA</name>
<proteinExistence type="predicted"/>
<comment type="caution">
    <text evidence="1">The sequence shown here is derived from an EMBL/GenBank/DDBJ whole genome shotgun (WGS) entry which is preliminary data.</text>
</comment>
<dbReference type="AlphaFoldDB" id="A0AAV7P6I0"/>
<evidence type="ECO:0000313" key="2">
    <source>
        <dbReference type="Proteomes" id="UP001066276"/>
    </source>
</evidence>
<dbReference type="Proteomes" id="UP001066276">
    <property type="component" value="Chromosome 7"/>
</dbReference>
<sequence>MPNGKSSGKHSSQLLFSEAIAQPKPMAAQTAPPCSASSPTDPHALEVADRILLEIAAVGHRLEAVDSKISDLTLASSSIRADIAGFRQTVNVLDQRLMTMEGHEPTEGFYEPRSLIWRIGVAKTMYAFLAFRNTRRALISKRFSNLSSPNLLVWSSHRLWSSKGSTGLALYIKRPLTSPILSSHVFCAMNRLARSSQQPNPKAHTLWRDTRLRWQRISPD</sequence>
<protein>
    <submittedName>
        <fullName evidence="1">Uncharacterized protein</fullName>
    </submittedName>
</protein>
<organism evidence="1 2">
    <name type="scientific">Pleurodeles waltl</name>
    <name type="common">Iberian ribbed newt</name>
    <dbReference type="NCBI Taxonomy" id="8319"/>
    <lineage>
        <taxon>Eukaryota</taxon>
        <taxon>Metazoa</taxon>
        <taxon>Chordata</taxon>
        <taxon>Craniata</taxon>
        <taxon>Vertebrata</taxon>
        <taxon>Euteleostomi</taxon>
        <taxon>Amphibia</taxon>
        <taxon>Batrachia</taxon>
        <taxon>Caudata</taxon>
        <taxon>Salamandroidea</taxon>
        <taxon>Salamandridae</taxon>
        <taxon>Pleurodelinae</taxon>
        <taxon>Pleurodeles</taxon>
    </lineage>
</organism>
<evidence type="ECO:0000313" key="1">
    <source>
        <dbReference type="EMBL" id="KAJ1123314.1"/>
    </source>
</evidence>
<reference evidence="1" key="1">
    <citation type="journal article" date="2022" name="bioRxiv">
        <title>Sequencing and chromosome-scale assembly of the giantPleurodeles waltlgenome.</title>
        <authorList>
            <person name="Brown T."/>
            <person name="Elewa A."/>
            <person name="Iarovenko S."/>
            <person name="Subramanian E."/>
            <person name="Araus A.J."/>
            <person name="Petzold A."/>
            <person name="Susuki M."/>
            <person name="Suzuki K.-i.T."/>
            <person name="Hayashi T."/>
            <person name="Toyoda A."/>
            <person name="Oliveira C."/>
            <person name="Osipova E."/>
            <person name="Leigh N.D."/>
            <person name="Simon A."/>
            <person name="Yun M.H."/>
        </authorList>
    </citation>
    <scope>NUCLEOTIDE SEQUENCE</scope>
    <source>
        <strain evidence="1">20211129_DDA</strain>
        <tissue evidence="1">Liver</tissue>
    </source>
</reference>
<keyword evidence="2" id="KW-1185">Reference proteome</keyword>
<accession>A0AAV7P6I0</accession>